<feature type="compositionally biased region" description="Basic residues" evidence="15">
    <location>
        <begin position="2580"/>
        <end position="2590"/>
    </location>
</feature>
<dbReference type="InterPro" id="IPR006134">
    <property type="entry name" value="DNA-dir_DNA_pol_B_multi_dom"/>
</dbReference>
<evidence type="ECO:0000313" key="17">
    <source>
        <dbReference type="EMBL" id="OWF40745.1"/>
    </source>
</evidence>
<feature type="compositionally biased region" description="Polar residues" evidence="15">
    <location>
        <begin position="737"/>
        <end position="747"/>
    </location>
</feature>
<feature type="compositionally biased region" description="Polar residues" evidence="15">
    <location>
        <begin position="2358"/>
        <end position="2369"/>
    </location>
</feature>
<feature type="region of interest" description="Disordered" evidence="15">
    <location>
        <begin position="2946"/>
        <end position="2973"/>
    </location>
</feature>
<evidence type="ECO:0000256" key="7">
    <source>
        <dbReference type="ARBA" id="ARBA00022723"/>
    </source>
</evidence>
<dbReference type="Gene3D" id="1.10.287.690">
    <property type="entry name" value="Helix hairpin bin"/>
    <property type="match status" value="1"/>
</dbReference>
<dbReference type="GO" id="GO:0005634">
    <property type="term" value="C:nucleus"/>
    <property type="evidence" value="ECO:0007669"/>
    <property type="project" value="TreeGrafter"/>
</dbReference>
<feature type="region of interest" description="Disordered" evidence="15">
    <location>
        <begin position="959"/>
        <end position="1002"/>
    </location>
</feature>
<feature type="region of interest" description="Disordered" evidence="15">
    <location>
        <begin position="2823"/>
        <end position="2895"/>
    </location>
</feature>
<feature type="compositionally biased region" description="Polar residues" evidence="15">
    <location>
        <begin position="646"/>
        <end position="655"/>
    </location>
</feature>
<dbReference type="SUPFAM" id="SSF53098">
    <property type="entry name" value="Ribonuclease H-like"/>
    <property type="match status" value="1"/>
</dbReference>
<feature type="compositionally biased region" description="Basic residues" evidence="15">
    <location>
        <begin position="892"/>
        <end position="901"/>
    </location>
</feature>
<comment type="similarity">
    <text evidence="2">Belongs to the DNA polymerase type-B family.</text>
</comment>
<dbReference type="EC" id="2.7.7.7" evidence="3"/>
<feature type="region of interest" description="Disordered" evidence="15">
    <location>
        <begin position="816"/>
        <end position="942"/>
    </location>
</feature>
<feature type="region of interest" description="Disordered" evidence="15">
    <location>
        <begin position="699"/>
        <end position="776"/>
    </location>
</feature>
<dbReference type="InterPro" id="IPR017964">
    <property type="entry name" value="DNA-dir_DNA_pol_B_CS"/>
</dbReference>
<dbReference type="STRING" id="6573.A0A210PW94"/>
<dbReference type="Gene3D" id="3.90.1600.10">
    <property type="entry name" value="Palm domain of DNA polymerase"/>
    <property type="match status" value="1"/>
</dbReference>
<dbReference type="CDD" id="cd05778">
    <property type="entry name" value="DNA_polB_zeta_exo"/>
    <property type="match status" value="1"/>
</dbReference>
<evidence type="ECO:0000256" key="12">
    <source>
        <dbReference type="ARBA" id="ARBA00023014"/>
    </source>
</evidence>
<evidence type="ECO:0000256" key="9">
    <source>
        <dbReference type="ARBA" id="ARBA00022833"/>
    </source>
</evidence>
<keyword evidence="10" id="KW-0239">DNA-directed DNA polymerase</keyword>
<feature type="region of interest" description="Disordered" evidence="15">
    <location>
        <begin position="1141"/>
        <end position="1263"/>
    </location>
</feature>
<gene>
    <name evidence="17" type="ORF">KP79_PYT06936</name>
</gene>
<dbReference type="FunFam" id="1.10.287.690:FF:000002">
    <property type="entry name" value="DNA polymerase zeta"/>
    <property type="match status" value="1"/>
</dbReference>
<sequence>MFSMRIVTTDHYQATPISELDVLHSDFRGSDVYKVPVIRVYGATPAGQKTCMHVHGVFPYLYVPYDGTQPWDRYMRLFASSVDKAVNVAQGHPTSNIQHVYKITLVSGIPMYGYHDKEQQFLKIYLYNPGIVRKVADLLLGGAVMNQVYQPHESHIPYTLQMFIDYNLYGMNLINAAAVKFRRRRREDDNGNIMEIGSQGSVGRGTGTPKFLPLSLDDNQHNAIWDDTTISSDLYVDVERLSTCELEVDVVAADILNRLEVDANVGTNPGLAALWEDEKQRRRDRGETSQLAPPESQEHENVEVTESDLELRQRFHEIVLEHQPYMDSQSDTNSEASQGDDISPTPAHEVDLHMSQTEGDLSSSQDAVVLEEEEKVAPVISLESIKRVVSFSQSFSESPAECLPMSQPQRSSQGLAEMLASLAEESSPACSQVAACQLEALEEEDSVLHNTSQQPENDPDGMSEDAETLEMSQRMWGQEDEEEPVQGPSGIGERDFNWSGMDDTWNDSQLHETNNEEDDDEIDEIIPQFDGAADEKPAKSKAKKMQEVSGPVMPTFNQMGQQGQGHQPYQQNQGQYQNQSQQMMFEDNSQFMYGNPGNSSMQYNQGYQQQQGYGCNYGMDNSYGNHGAENYDSSRWGQNFQQLQEMSPPQNNMSMSWGQGNQGWGGDNSMSSPSPAQHIPRVEHQSTTDTVLSPLETVNSPVLHSPHSSLQSPLSTRQSPTLQSPSASMPSPQSLATMQPLQPLQSPTATSTNTSLDTSDSRGSQLTPMQPAPMCMGDYSSADNHGYNNYNQTFYGNQSSGDFNTGTYMNQYNQVTDQQGGGQIPQQNYSHGGYQYNQYHGNHQQLQSHPNQQQWPQQFHGNQAPMQGQSHGRKKQGNQNAGGKWTNANKSTAKRGRKTKKTQPLLGTPQVSSVSLKTVPGQVSTNKVRAQPSDEQTTKPQSTLERLLLGDEDEDCLSLTEPGQRSVSRCSNISTASSRTSVGPTTPNVGPLTSPLSPYDVKGQPQKVADLLTQVKPSSQDLHRRSSLGENTLDSSQLSNSSLLGSQEDLFMDTSSKSQSSVLSSPVQDMAIANSFSKPSSQTSQSPKLNNQSNFQGSAVTAGSQQQGKKSDTFSCLQSLQSLVSSVNKDPRFGVNVHQEGQLGNYQSPGQGQPSQSHQAHGQLSQGHQSQVHPVQGHQPQSNPSQGHQSQSHVSQGQPIHKGHPQTQQGHQSHQSHSGHPDLHGNIGFQQFSPQYKQMWSDSQSSMNTYHQQPHNSGHQQFNPYWNRQDRIQMSQGNYSPVSNTSNPPYGMKEYSTSTHGSMKFPGSMRHPTSAQSVGTQSPAGRLSPKLVRSLSVIKKRGRPRKYDTPSNVPNSTFPLTPQSPTPTQPRSRSNSVVDKIPIVKSAASNASYTFSFQVPTPVFKRLKFHKKRPLDSSNTVKFVRMHPMDARRYSLLKIGREIVKTQNLSTLDIEKAIKRIRAQNIASCTKTQAAYSDTGEQPVSDNQKNAPTDMSYMHHPGNTLAQDLFGVVPEPRMSDNSGPNAPCQQPIPKILSSTETTTDFTKKCDTGENHVEENHAGASPQNQSLKAKLSENISNLHLKKMLHERMAIKDGNRPCTYTGSPNFSDEYRGRPQPTHHTISREGQESRGNMSNQPRPEPVQGHNSRSPPSSTIKMCQCDMGKCMCPKEQDDIAQNDQKMDENDMKNGMEESLPAQGLKGGSQTPQKSFFSQFQNFLSKGYSSSDSDTGKSQCKETIASKERLPKQENGDQQNKTWDDPQNSQNSDFTANHKNEKGFHSTQNNGCPGNNGEHVTGDNAADFKSSDFNSGGHRSGGQVTKGYVHEGHISTSERPGGNTFRNHMPESQMYGNQRADGHITERTMMGGHGHPGQMPVDHMQGQMSSQMPGGHMSRGNFQEGYMMRGHAPGSVPRVHVPGSVPRGYVPGSVPRGHVPGSVPRGHVPGTIPRGHVPGTIPRGHVPGNNPPRGYMPNSRMPGSNISWDHMPGRVITSQMPVDDLLRGNEVNGNKRDESGNSIPKSVHNLPPIAANSTEMEKIEKQNTGNFLGLSDQGGCPSGHKTQLPEKKDFHRAGHPSVTPRTGVREYSHSRNIFEKLLNSKILSDDTEPFVNNVQQEQQRDELQDMNINDHVTKFTHSKFHPQKNDHGNESPTKVPSYGGKHSANFSNIIEQVLMTSALKDKLDDKHDRKMFQRDRVDGGCLVSAAVGVHANEGLQDIRLNDKNLKVIRRRNLSTKRRFKITANGHIHNVSPVIDPDGEEIQNVILKDVNLTEASNGVLTPITSQTPVAGRSPIRHNCNGLGLENYKLFDSDIICSRNELEAKLRTLKSELELQPCQSVKNYCLAENDLTRQGRMESPISASWSGLSSRTTSRKDSSESSMSAPDISKTQLKPRKRKLSCLARDGKQSHRLSCQGTKATSTENSGSDMDYTFEKENKELKRTKRKKKKKEVAGIDYIVIGRFKGHRKMAVCLERLEIGQDESVNVNDFLVTQQKCLNHSINNRTSDLASGKEQDLYINQSSRCHHSRKCSSDSSEESSYQSSCQSSPEKNPSLRAETCDDWSNDSKEQQADIDSDDPKSSKSNRKKKKLTRNQKLQIAFLSKKSRRKKTPSGGKLMNSLSLLHEATIANLNDTRLSYNENTEDIKVRYEDAMFRMSFLSSSDSDKGNISPPLPLSPEELARDHQGLTRSTSEAQSPVLPASDNSLSPIYSTMQTTLRMKNSSGSDLSPVYQPLMNQVTMCDADFKPFSSVSLRSPSSQTPAFGLGQDDRVATSFIDFNSGNSKDCDESQNSNSSENCSKKNKLKEAVIRLTPLSAADIENFCGKSNEANPSNLERVSSSVYEKQSSGSSSEGSNSPPDLGPPNIPKYPKTGPTNDNSRSPPLLLSTSSPNTSQILRTPQNHIGFGLYEHKSPVSSCSNGSLNVVHSDRFSDISDDEEDLHLQLEVNDEDNQITSNSEEETATSSPWIPDSSKVNGGGVPCMSESGSDRDMPSLVKEMISIETVDNCVCVDSLVRKCVGQDDAYPSKYSAGPLKDSNSSQSLGTSFKNLENRNLDNNTKQSYPSEENERNFNEGRCCKVLTPDILPPSRKMVQNTATSHGLNSTEIVGAYCSNPEDLPERPRELGGRVLEVQSTRVKDFDEFCNYTECEGLLTWRNRMMAHDQIILSQSENETLMNRIEKDPQLRYALLGDRSVIISPCNLPPSTDSVKKWICGRKVWKDLKNKEKQFKIDINKKTDEKRHYERHVENSENRSFGYQSSLGKTLTKEDDKINQTDIIDTCGQHSKPLSETIDQNDTTNEDTKDSRQQDIPRALFMDGDSHGSDDDEEDDDEVIGPSPPSGLRLSQFSRSRITSSQSKNSPVLSHSTPLTETEVLKDDLGHTPVTPASVVVHSPLMPGIMSGVYNDNLTNTPVHGRRISHLFNSASTPVTSGSKPCATSTPSENGKLQAVSADKTPGIFATPKRVPLPRRISSNTQKSLQQALQSSQLQQFATPTDQKGHTSQIDGPTPQNSFGFKVSQDNLKGAKALHEVQNLTVLSLELHAETRGDLRPDPDVDAVKAVFYSISNDVDPAKGKTQVTGIIIVDHVSADAERALKDRRNGRINSRSPSPSPIPSGSNSARSRSPQSCSSRSPKASTSRSRSPLPSTSKSPQPSTSKHRSPSPKPSTPRGRRTTAKGSVTPPPRDYDSTENIPNTFLQRSGIDLCDLQVTYVRDEEELYTVFLEDLIAKWDPDILVGYEIQNFSWGYLLQRASHLSIPLCSKLSRIPGQKTGSHFSATKDEYGADHMSEIHVVGRIVLNLWRLLRHEVTLNIYSYENVCFHVLHQRVPRFSFRTLSNWFNHRTHLYRWRLIEYYITRVRGNLQLIDQLDLIGRTSEFARVFGIEFYHVLSRGSQYRVESMMLRLAKPLNYISVSPSAHQRARMRAPECIALTLEPESRFYADPVVVVDFQSLYPSIMIAHNYCYSTCLGRLNWLEKAHEGPIEFGCSHLKVPPSVLKRLENDITVSPNGVAFVKQHIRKGVISAMVEEILNTRLMVKKAMKAYKDDKALYRLLDARQMGLKLIANVTYGYTGANFSGRMPCIEVADSIVRKARETLERAIKLVEDTPRWGARVVYGDTDSMFIELKGRSKEEAFKIGYEICDAVTAANPKPMKLKFEKVYLPCILQTKKRYVGFSYETPDQKEPIFDAKGIETVRRDACPAVAKILERTIKMLFTTRDVSQVKKYVQMQCRKLMEGKVSLQDLVFAKEYRGMAGYKPGACVPALEISKKYLQQDRRGEPRVGERVPYVIVYGSPGLPLIQLVRAPVDLLTDPSLRLNATYYITKQILPPLNRIFSLMGVNVFSWYNEMPKVTRIVPQAAMAPDSKKGTISQFFSVVSCPVCEEQTNQDICNKCASNPQKVAITLNNRIREWDQVYADLSKICNSCMSVQDNSQPCISFDCPILFRRRTAQVDITRGEQLRCVAIKVLDF</sequence>
<feature type="region of interest" description="Disordered" evidence="15">
    <location>
        <begin position="2778"/>
        <end position="2798"/>
    </location>
</feature>
<evidence type="ECO:0000256" key="5">
    <source>
        <dbReference type="ARBA" id="ARBA00022679"/>
    </source>
</evidence>
<keyword evidence="5" id="KW-0808">Transferase</keyword>
<evidence type="ECO:0000256" key="10">
    <source>
        <dbReference type="ARBA" id="ARBA00022932"/>
    </source>
</evidence>
<feature type="region of interest" description="Disordered" evidence="15">
    <location>
        <begin position="1929"/>
        <end position="1966"/>
    </location>
</feature>
<dbReference type="OrthoDB" id="2414538at2759"/>
<dbReference type="PANTHER" id="PTHR45812">
    <property type="entry name" value="DNA POLYMERASE ZETA CATALYTIC SUBUNIT"/>
    <property type="match status" value="1"/>
</dbReference>
<feature type="region of interest" description="Disordered" evidence="15">
    <location>
        <begin position="1015"/>
        <end position="1040"/>
    </location>
</feature>
<evidence type="ECO:0000256" key="8">
    <source>
        <dbReference type="ARBA" id="ARBA00022763"/>
    </source>
</evidence>
<feature type="compositionally biased region" description="Low complexity" evidence="15">
    <location>
        <begin position="2875"/>
        <end position="2891"/>
    </location>
</feature>
<dbReference type="FunFam" id="3.30.342.10:FF:000002">
    <property type="entry name" value="DNA polymerase zeta catalytic subunit isoform X1"/>
    <property type="match status" value="1"/>
</dbReference>
<name>A0A210PW94_MIZYE</name>
<feature type="compositionally biased region" description="Polar residues" evidence="15">
    <location>
        <begin position="1276"/>
        <end position="1288"/>
    </location>
</feature>
<dbReference type="Pfam" id="PF24055">
    <property type="entry name" value="POL3_N"/>
    <property type="match status" value="1"/>
</dbReference>
<feature type="compositionally biased region" description="Polar residues" evidence="15">
    <location>
        <begin position="877"/>
        <end position="891"/>
    </location>
</feature>
<feature type="compositionally biased region" description="Low complexity" evidence="15">
    <location>
        <begin position="1205"/>
        <end position="1218"/>
    </location>
</feature>
<feature type="compositionally biased region" description="Polar residues" evidence="15">
    <location>
        <begin position="2377"/>
        <end position="2389"/>
    </location>
</feature>
<dbReference type="Pfam" id="PF24065">
    <property type="entry name" value="REV3_N"/>
    <property type="match status" value="1"/>
</dbReference>
<feature type="compositionally biased region" description="Low complexity" evidence="15">
    <location>
        <begin position="2835"/>
        <end position="2854"/>
    </location>
</feature>
<feature type="compositionally biased region" description="Acidic residues" evidence="15">
    <location>
        <begin position="3321"/>
        <end position="3330"/>
    </location>
</feature>
<feature type="compositionally biased region" description="Polar residues" evidence="15">
    <location>
        <begin position="1311"/>
        <end position="1323"/>
    </location>
</feature>
<feature type="compositionally biased region" description="Low complexity" evidence="15">
    <location>
        <begin position="700"/>
        <end position="715"/>
    </location>
</feature>
<feature type="compositionally biased region" description="Basic and acidic residues" evidence="15">
    <location>
        <begin position="3236"/>
        <end position="3248"/>
    </location>
</feature>
<dbReference type="GO" id="GO:0016035">
    <property type="term" value="C:zeta DNA polymerase complex"/>
    <property type="evidence" value="ECO:0007669"/>
    <property type="project" value="InterPro"/>
</dbReference>
<feature type="compositionally biased region" description="Polar residues" evidence="15">
    <location>
        <begin position="961"/>
        <end position="988"/>
    </location>
</feature>
<feature type="region of interest" description="Disordered" evidence="15">
    <location>
        <begin position="2354"/>
        <end position="2392"/>
    </location>
</feature>
<dbReference type="InterPro" id="IPR056447">
    <property type="entry name" value="REV3_N"/>
</dbReference>
<feature type="compositionally biased region" description="Low complexity" evidence="15">
    <location>
        <begin position="826"/>
        <end position="863"/>
    </location>
</feature>
<dbReference type="InterPro" id="IPR042087">
    <property type="entry name" value="DNA_pol_B_thumb"/>
</dbReference>
<keyword evidence="8" id="KW-0227">DNA damage</keyword>
<accession>A0A210PW94</accession>
<feature type="compositionally biased region" description="Polar residues" evidence="15">
    <location>
        <begin position="3488"/>
        <end position="3510"/>
    </location>
</feature>
<dbReference type="GO" id="GO:0051536">
    <property type="term" value="F:iron-sulfur cluster binding"/>
    <property type="evidence" value="ECO:0007669"/>
    <property type="project" value="UniProtKB-KW"/>
</dbReference>
<feature type="compositionally biased region" description="Polar residues" evidence="15">
    <location>
        <begin position="3271"/>
        <end position="3294"/>
    </location>
</feature>
<feature type="compositionally biased region" description="Basic and acidic residues" evidence="15">
    <location>
        <begin position="276"/>
        <end position="287"/>
    </location>
</feature>
<feature type="compositionally biased region" description="Polar residues" evidence="15">
    <location>
        <begin position="3052"/>
        <end position="3062"/>
    </location>
</feature>
<dbReference type="InterPro" id="IPR025687">
    <property type="entry name" value="Znf-C4pol"/>
</dbReference>
<feature type="region of interest" description="Disordered" evidence="15">
    <location>
        <begin position="646"/>
        <end position="687"/>
    </location>
</feature>
<dbReference type="SUPFAM" id="SSF56672">
    <property type="entry name" value="DNA/RNA polymerases"/>
    <property type="match status" value="1"/>
</dbReference>
<feature type="domain" description="PLD phosphodiesterase" evidence="16">
    <location>
        <begin position="1583"/>
        <end position="1612"/>
    </location>
</feature>
<feature type="region of interest" description="Disordered" evidence="15">
    <location>
        <begin position="3236"/>
        <end position="3365"/>
    </location>
</feature>
<keyword evidence="7" id="KW-0479">Metal-binding</keyword>
<feature type="region of interest" description="Disordered" evidence="15">
    <location>
        <begin position="3479"/>
        <end position="3510"/>
    </location>
</feature>
<dbReference type="InterPro" id="IPR006133">
    <property type="entry name" value="DNA-dir_DNA_pol_B_exonuc"/>
</dbReference>
<dbReference type="GO" id="GO:0000166">
    <property type="term" value="F:nucleotide binding"/>
    <property type="evidence" value="ECO:0007669"/>
    <property type="project" value="InterPro"/>
</dbReference>
<dbReference type="SMART" id="SM00486">
    <property type="entry name" value="POLBc"/>
    <property type="match status" value="1"/>
</dbReference>
<dbReference type="EMBL" id="NEDP02005451">
    <property type="protein sequence ID" value="OWF40745.1"/>
    <property type="molecule type" value="Genomic_DNA"/>
</dbReference>
<feature type="compositionally biased region" description="Low complexity" evidence="15">
    <location>
        <begin position="1147"/>
        <end position="1163"/>
    </location>
</feature>
<feature type="region of interest" description="Disordered" evidence="15">
    <location>
        <begin position="2137"/>
        <end position="2156"/>
    </location>
</feature>
<feature type="compositionally biased region" description="Low complexity" evidence="15">
    <location>
        <begin position="722"/>
        <end position="736"/>
    </location>
</feature>
<dbReference type="InterPro" id="IPR030559">
    <property type="entry name" value="PolZ_Rev3"/>
</dbReference>
<reference evidence="17 18" key="1">
    <citation type="journal article" date="2017" name="Nat. Ecol. Evol.">
        <title>Scallop genome provides insights into evolution of bilaterian karyotype and development.</title>
        <authorList>
            <person name="Wang S."/>
            <person name="Zhang J."/>
            <person name="Jiao W."/>
            <person name="Li J."/>
            <person name="Xun X."/>
            <person name="Sun Y."/>
            <person name="Guo X."/>
            <person name="Huan P."/>
            <person name="Dong B."/>
            <person name="Zhang L."/>
            <person name="Hu X."/>
            <person name="Sun X."/>
            <person name="Wang J."/>
            <person name="Zhao C."/>
            <person name="Wang Y."/>
            <person name="Wang D."/>
            <person name="Huang X."/>
            <person name="Wang R."/>
            <person name="Lv J."/>
            <person name="Li Y."/>
            <person name="Zhang Z."/>
            <person name="Liu B."/>
            <person name="Lu W."/>
            <person name="Hui Y."/>
            <person name="Liang J."/>
            <person name="Zhou Z."/>
            <person name="Hou R."/>
            <person name="Li X."/>
            <person name="Liu Y."/>
            <person name="Li H."/>
            <person name="Ning X."/>
            <person name="Lin Y."/>
            <person name="Zhao L."/>
            <person name="Xing Q."/>
            <person name="Dou J."/>
            <person name="Li Y."/>
            <person name="Mao J."/>
            <person name="Guo H."/>
            <person name="Dou H."/>
            <person name="Li T."/>
            <person name="Mu C."/>
            <person name="Jiang W."/>
            <person name="Fu Q."/>
            <person name="Fu X."/>
            <person name="Miao Y."/>
            <person name="Liu J."/>
            <person name="Yu Q."/>
            <person name="Li R."/>
            <person name="Liao H."/>
            <person name="Li X."/>
            <person name="Kong Y."/>
            <person name="Jiang Z."/>
            <person name="Chourrout D."/>
            <person name="Li R."/>
            <person name="Bao Z."/>
        </authorList>
    </citation>
    <scope>NUCLEOTIDE SEQUENCE [LARGE SCALE GENOMIC DNA]</scope>
    <source>
        <strain evidence="17 18">PY_sf001</strain>
    </source>
</reference>
<evidence type="ECO:0000256" key="4">
    <source>
        <dbReference type="ARBA" id="ARBA00021589"/>
    </source>
</evidence>
<feature type="region of interest" description="Disordered" evidence="15">
    <location>
        <begin position="3421"/>
        <end position="3441"/>
    </location>
</feature>
<dbReference type="Pfam" id="PF14260">
    <property type="entry name" value="zf-C4pol"/>
    <property type="match status" value="1"/>
</dbReference>
<dbReference type="PROSITE" id="PS00116">
    <property type="entry name" value="DNA_POLYMERASE_B"/>
    <property type="match status" value="1"/>
</dbReference>
<dbReference type="InterPro" id="IPR023211">
    <property type="entry name" value="DNA_pol_palm_dom_sf"/>
</dbReference>
<feature type="compositionally biased region" description="Polar residues" evidence="15">
    <location>
        <begin position="1228"/>
        <end position="1263"/>
    </location>
</feature>
<keyword evidence="12" id="KW-0411">Iron-sulfur</keyword>
<evidence type="ECO:0000256" key="1">
    <source>
        <dbReference type="ARBA" id="ARBA00001966"/>
    </source>
</evidence>
<feature type="region of interest" description="Disordered" evidence="15">
    <location>
        <begin position="1596"/>
        <end position="1656"/>
    </location>
</feature>
<feature type="region of interest" description="Disordered" evidence="15">
    <location>
        <begin position="443"/>
        <end position="520"/>
    </location>
</feature>
<dbReference type="PROSITE" id="PS50035">
    <property type="entry name" value="PLD"/>
    <property type="match status" value="1"/>
</dbReference>
<dbReference type="InterPro" id="IPR001736">
    <property type="entry name" value="PLipase_D/transphosphatidylase"/>
</dbReference>
<evidence type="ECO:0000256" key="15">
    <source>
        <dbReference type="SAM" id="MobiDB-lite"/>
    </source>
</evidence>
<dbReference type="Proteomes" id="UP000242188">
    <property type="component" value="Unassembled WGS sequence"/>
</dbReference>
<evidence type="ECO:0000313" key="18">
    <source>
        <dbReference type="Proteomes" id="UP000242188"/>
    </source>
</evidence>
<dbReference type="InterPro" id="IPR006172">
    <property type="entry name" value="DNA-dir_DNA_pol_B"/>
</dbReference>
<feature type="compositionally biased region" description="Polar residues" evidence="15">
    <location>
        <begin position="326"/>
        <end position="337"/>
    </location>
</feature>
<dbReference type="PRINTS" id="PR00106">
    <property type="entry name" value="DNAPOLB"/>
</dbReference>
<dbReference type="InterPro" id="IPR056435">
    <property type="entry name" value="DPOD/Z_N"/>
</dbReference>
<feature type="region of interest" description="Disordered" evidence="15">
    <location>
        <begin position="3023"/>
        <end position="3066"/>
    </location>
</feature>
<feature type="compositionally biased region" description="Polar residues" evidence="15">
    <location>
        <begin position="2825"/>
        <end position="2834"/>
    </location>
</feature>
<feature type="compositionally biased region" description="Polar residues" evidence="15">
    <location>
        <begin position="3340"/>
        <end position="3365"/>
    </location>
</feature>
<feature type="region of interest" description="Disordered" evidence="15">
    <location>
        <begin position="1685"/>
        <end position="1708"/>
    </location>
</feature>
<proteinExistence type="inferred from homology"/>
<feature type="region of interest" description="Disordered" evidence="15">
    <location>
        <begin position="2524"/>
        <end position="2592"/>
    </location>
</feature>
<keyword evidence="11" id="KW-0408">Iron</keyword>
<dbReference type="Gene3D" id="3.30.420.10">
    <property type="entry name" value="Ribonuclease H-like superfamily/Ribonuclease H"/>
    <property type="match status" value="1"/>
</dbReference>
<dbReference type="PANTHER" id="PTHR45812:SF1">
    <property type="entry name" value="DNA POLYMERASE ZETA CATALYTIC SUBUNIT"/>
    <property type="match status" value="1"/>
</dbReference>
<feature type="compositionally biased region" description="Low complexity" evidence="15">
    <location>
        <begin position="2535"/>
        <end position="2545"/>
    </location>
</feature>
<feature type="compositionally biased region" description="Polar residues" evidence="15">
    <location>
        <begin position="1164"/>
        <end position="1184"/>
    </location>
</feature>
<dbReference type="FunFam" id="1.10.132.60:FF:000005">
    <property type="entry name" value="Putative DNA polymerase zeta catalytic subunit"/>
    <property type="match status" value="1"/>
</dbReference>
<feature type="region of interest" description="Disordered" evidence="15">
    <location>
        <begin position="2658"/>
        <end position="2704"/>
    </location>
</feature>
<evidence type="ECO:0000256" key="6">
    <source>
        <dbReference type="ARBA" id="ARBA00022695"/>
    </source>
</evidence>
<feature type="compositionally biased region" description="Low complexity" evidence="15">
    <location>
        <begin position="3599"/>
        <end position="3652"/>
    </location>
</feature>
<dbReference type="InterPro" id="IPR036397">
    <property type="entry name" value="RNaseH_sf"/>
</dbReference>
<feature type="compositionally biased region" description="Polar residues" evidence="15">
    <location>
        <begin position="1751"/>
        <end position="1770"/>
    </location>
</feature>
<feature type="compositionally biased region" description="Polar residues" evidence="15">
    <location>
        <begin position="1645"/>
        <end position="1656"/>
    </location>
</feature>
<evidence type="ECO:0000256" key="13">
    <source>
        <dbReference type="ARBA" id="ARBA00023204"/>
    </source>
</evidence>
<keyword evidence="13" id="KW-0234">DNA repair</keyword>
<feature type="compositionally biased region" description="Basic and acidic residues" evidence="15">
    <location>
        <begin position="1739"/>
        <end position="1750"/>
    </location>
</feature>
<dbReference type="GO" id="GO:0042276">
    <property type="term" value="P:error-prone translesion synthesis"/>
    <property type="evidence" value="ECO:0007669"/>
    <property type="project" value="TreeGrafter"/>
</dbReference>
<keyword evidence="18" id="KW-1185">Reference proteome</keyword>
<feature type="region of interest" description="Disordered" evidence="15">
    <location>
        <begin position="3590"/>
        <end position="3690"/>
    </location>
</feature>
<feature type="compositionally biased region" description="Polar residues" evidence="15">
    <location>
        <begin position="1089"/>
        <end position="1106"/>
    </location>
</feature>
<feature type="compositionally biased region" description="Low complexity" evidence="15">
    <location>
        <begin position="1185"/>
        <end position="1198"/>
    </location>
</feature>
<evidence type="ECO:0000256" key="2">
    <source>
        <dbReference type="ARBA" id="ARBA00005755"/>
    </source>
</evidence>
<evidence type="ECO:0000256" key="14">
    <source>
        <dbReference type="ARBA" id="ARBA00049244"/>
    </source>
</evidence>
<dbReference type="InterPro" id="IPR012337">
    <property type="entry name" value="RNaseH-like_sf"/>
</dbReference>
<keyword evidence="9" id="KW-0862">Zinc</keyword>
<feature type="region of interest" description="Disordered" evidence="15">
    <location>
        <begin position="1517"/>
        <end position="1550"/>
    </location>
</feature>
<evidence type="ECO:0000256" key="11">
    <source>
        <dbReference type="ARBA" id="ARBA00023004"/>
    </source>
</evidence>
<comment type="cofactor">
    <cofactor evidence="1">
        <name>[4Fe-4S] cluster</name>
        <dbReference type="ChEBI" id="CHEBI:49883"/>
    </cofactor>
</comment>
<dbReference type="CDD" id="cd05534">
    <property type="entry name" value="POLBc_zeta"/>
    <property type="match status" value="1"/>
</dbReference>
<dbReference type="GO" id="GO:0000724">
    <property type="term" value="P:double-strand break repair via homologous recombination"/>
    <property type="evidence" value="ECO:0007669"/>
    <property type="project" value="TreeGrafter"/>
</dbReference>
<dbReference type="GO" id="GO:0003887">
    <property type="term" value="F:DNA-directed DNA polymerase activity"/>
    <property type="evidence" value="ECO:0007669"/>
    <property type="project" value="UniProtKB-KW"/>
</dbReference>
<feature type="region of interest" description="Disordered" evidence="15">
    <location>
        <begin position="1722"/>
        <end position="1820"/>
    </location>
</feature>
<feature type="compositionally biased region" description="Acidic residues" evidence="15">
    <location>
        <begin position="457"/>
        <end position="468"/>
    </location>
</feature>
<feature type="region of interest" description="Disordered" evidence="15">
    <location>
        <begin position="276"/>
        <end position="307"/>
    </location>
</feature>
<dbReference type="GO" id="GO:0046872">
    <property type="term" value="F:metal ion binding"/>
    <property type="evidence" value="ECO:0007669"/>
    <property type="project" value="UniProtKB-KW"/>
</dbReference>
<protein>
    <recommendedName>
        <fullName evidence="4">DNA polymerase zeta catalytic subunit</fullName>
        <ecNumber evidence="3">2.7.7.7</ecNumber>
    </recommendedName>
</protein>
<dbReference type="GO" id="GO:0003677">
    <property type="term" value="F:DNA binding"/>
    <property type="evidence" value="ECO:0007669"/>
    <property type="project" value="InterPro"/>
</dbReference>
<feature type="compositionally biased region" description="Low complexity" evidence="15">
    <location>
        <begin position="1077"/>
        <end position="1088"/>
    </location>
</feature>
<feature type="compositionally biased region" description="Basic and acidic residues" evidence="15">
    <location>
        <begin position="3297"/>
        <end position="3306"/>
    </location>
</feature>
<comment type="caution">
    <text evidence="17">The sequence shown here is derived from an EMBL/GenBank/DDBJ whole genome shotgun (WGS) entry which is preliminary data.</text>
</comment>
<comment type="catalytic activity">
    <reaction evidence="14">
        <text>DNA(n) + a 2'-deoxyribonucleoside 5'-triphosphate = DNA(n+1) + diphosphate</text>
        <dbReference type="Rhea" id="RHEA:22508"/>
        <dbReference type="Rhea" id="RHEA-COMP:17339"/>
        <dbReference type="Rhea" id="RHEA-COMP:17340"/>
        <dbReference type="ChEBI" id="CHEBI:33019"/>
        <dbReference type="ChEBI" id="CHEBI:61560"/>
        <dbReference type="ChEBI" id="CHEBI:173112"/>
        <dbReference type="EC" id="2.7.7.7"/>
    </reaction>
</comment>
<dbReference type="Pfam" id="PF00136">
    <property type="entry name" value="DNA_pol_B"/>
    <property type="match status" value="1"/>
</dbReference>
<dbReference type="FunFam" id="3.30.420.10:FF:000024">
    <property type="entry name" value="DNA polymerase zeta catalytic subunit"/>
    <property type="match status" value="1"/>
</dbReference>
<dbReference type="Pfam" id="PF03104">
    <property type="entry name" value="DNA_pol_B_exo1"/>
    <property type="match status" value="1"/>
</dbReference>
<feature type="compositionally biased region" description="Acidic residues" evidence="15">
    <location>
        <begin position="2946"/>
        <end position="2959"/>
    </location>
</feature>
<feature type="compositionally biased region" description="Polar residues" evidence="15">
    <location>
        <begin position="1519"/>
        <end position="1528"/>
    </location>
</feature>
<feature type="region of interest" description="Disordered" evidence="15">
    <location>
        <begin position="1077"/>
        <end position="1106"/>
    </location>
</feature>
<feature type="region of interest" description="Disordered" evidence="15">
    <location>
        <begin position="1276"/>
        <end position="1376"/>
    </location>
</feature>
<evidence type="ECO:0000259" key="16">
    <source>
        <dbReference type="PROSITE" id="PS50035"/>
    </source>
</evidence>
<feature type="compositionally biased region" description="Polar residues" evidence="15">
    <location>
        <begin position="3033"/>
        <end position="3046"/>
    </location>
</feature>
<feature type="compositionally biased region" description="Basic and acidic residues" evidence="15">
    <location>
        <begin position="2562"/>
        <end position="2578"/>
    </location>
</feature>
<feature type="region of interest" description="Disordered" evidence="15">
    <location>
        <begin position="322"/>
        <end position="347"/>
    </location>
</feature>
<dbReference type="Gene3D" id="1.10.132.60">
    <property type="entry name" value="DNA polymerase family B, C-terminal domain"/>
    <property type="match status" value="1"/>
</dbReference>
<feature type="compositionally biased region" description="Low complexity" evidence="15">
    <location>
        <begin position="748"/>
        <end position="758"/>
    </location>
</feature>
<feature type="compositionally biased region" description="Polar residues" evidence="15">
    <location>
        <begin position="3249"/>
        <end position="3260"/>
    </location>
</feature>
<organism evidence="17 18">
    <name type="scientific">Mizuhopecten yessoensis</name>
    <name type="common">Japanese scallop</name>
    <name type="synonym">Patinopecten yessoensis</name>
    <dbReference type="NCBI Taxonomy" id="6573"/>
    <lineage>
        <taxon>Eukaryota</taxon>
        <taxon>Metazoa</taxon>
        <taxon>Spiralia</taxon>
        <taxon>Lophotrochozoa</taxon>
        <taxon>Mollusca</taxon>
        <taxon>Bivalvia</taxon>
        <taxon>Autobranchia</taxon>
        <taxon>Pteriomorphia</taxon>
        <taxon>Pectinida</taxon>
        <taxon>Pectinoidea</taxon>
        <taxon>Pectinidae</taxon>
        <taxon>Mizuhopecten</taxon>
    </lineage>
</organism>
<feature type="compositionally biased region" description="Polar residues" evidence="15">
    <location>
        <begin position="909"/>
        <end position="942"/>
    </location>
</feature>
<keyword evidence="6" id="KW-0548">Nucleotidyltransferase</keyword>
<dbReference type="Gene3D" id="3.30.342.10">
    <property type="entry name" value="DNA Polymerase, chain B, domain 1"/>
    <property type="match status" value="1"/>
</dbReference>
<evidence type="ECO:0000256" key="3">
    <source>
        <dbReference type="ARBA" id="ARBA00012417"/>
    </source>
</evidence>
<feature type="compositionally biased region" description="Polar residues" evidence="15">
    <location>
        <begin position="1722"/>
        <end position="1733"/>
    </location>
</feature>
<dbReference type="InterPro" id="IPR043502">
    <property type="entry name" value="DNA/RNA_pol_sf"/>
</dbReference>